<reference evidence="1" key="1">
    <citation type="journal article" date="2021" name="Proc. Natl. Acad. Sci. U.S.A.">
        <title>A Catalog of Tens of Thousands of Viruses from Human Metagenomes Reveals Hidden Associations with Chronic Diseases.</title>
        <authorList>
            <person name="Tisza M.J."/>
            <person name="Buck C.B."/>
        </authorList>
    </citation>
    <scope>NUCLEOTIDE SEQUENCE</scope>
    <source>
        <strain evidence="1">CtvNP11</strain>
    </source>
</reference>
<accession>A0A8S5PFH6</accession>
<evidence type="ECO:0000313" key="1">
    <source>
        <dbReference type="EMBL" id="DAE05121.1"/>
    </source>
</evidence>
<sequence length="119" mass="13290">MCRKLLYPWCRRETHKGGRNKMKDLFPEQYGLTGHELAAAAMVKFYINEVGAKAELKNIMGSEVDGAALADLFDRAAAYCVERTKGSNAAVLMQKVNGKGIVQNVSVEMLEFLMRLCEE</sequence>
<proteinExistence type="predicted"/>
<name>A0A8S5PFH6_9CAUD</name>
<protein>
    <submittedName>
        <fullName evidence="1">Uncharacterized protein</fullName>
    </submittedName>
</protein>
<organism evidence="1">
    <name type="scientific">Siphoviridae sp. ctvNP11</name>
    <dbReference type="NCBI Taxonomy" id="2825721"/>
    <lineage>
        <taxon>Viruses</taxon>
        <taxon>Duplodnaviria</taxon>
        <taxon>Heunggongvirae</taxon>
        <taxon>Uroviricota</taxon>
        <taxon>Caudoviricetes</taxon>
    </lineage>
</organism>
<dbReference type="EMBL" id="BK015403">
    <property type="protein sequence ID" value="DAE05121.1"/>
    <property type="molecule type" value="Genomic_DNA"/>
</dbReference>